<feature type="domain" description="PhoH-like protein" evidence="3">
    <location>
        <begin position="66"/>
        <end position="268"/>
    </location>
</feature>
<organism evidence="4">
    <name type="scientific">uncultured Caudovirales phage</name>
    <dbReference type="NCBI Taxonomy" id="2100421"/>
    <lineage>
        <taxon>Viruses</taxon>
        <taxon>Duplodnaviria</taxon>
        <taxon>Heunggongvirae</taxon>
        <taxon>Uroviricota</taxon>
        <taxon>Caudoviricetes</taxon>
        <taxon>Peduoviridae</taxon>
        <taxon>Maltschvirus</taxon>
        <taxon>Maltschvirus maltsch</taxon>
    </lineage>
</organism>
<reference evidence="4" key="1">
    <citation type="submission" date="2020-04" db="EMBL/GenBank/DDBJ databases">
        <authorList>
            <person name="Chiriac C."/>
            <person name="Salcher M."/>
            <person name="Ghai R."/>
            <person name="Kavagutti S V."/>
        </authorList>
    </citation>
    <scope>NUCLEOTIDE SEQUENCE</scope>
</reference>
<dbReference type="PANTHER" id="PTHR30473:SF2">
    <property type="entry name" value="PIN DOMAIN-CONTAINING PROTEIN"/>
    <property type="match status" value="1"/>
</dbReference>
<evidence type="ECO:0000256" key="1">
    <source>
        <dbReference type="ARBA" id="ARBA00022741"/>
    </source>
</evidence>
<keyword evidence="1" id="KW-0547">Nucleotide-binding</keyword>
<dbReference type="Gene3D" id="3.40.50.300">
    <property type="entry name" value="P-loop containing nucleotide triphosphate hydrolases"/>
    <property type="match status" value="1"/>
</dbReference>
<dbReference type="InterPro" id="IPR027417">
    <property type="entry name" value="P-loop_NTPase"/>
</dbReference>
<gene>
    <name evidence="4" type="ORF">UFOVP116_311</name>
</gene>
<sequence>MTTKRQRASLLSTVQSTRTVTVKRVKPTGDQRRLELVTKATTKKQHQPADATTLKLKIDHLQTFDALTENQQRFFDLYKSGSIFMGMFGSAGVGKTFLAMYKALEEALDKSSIYKKVVVVRSCVPTRDVGFLPGTIEEKQEVYEMPYKEICTTLFDRSDAYDKLKEQGVIEFISTTAIRGITIDDAIVIVDEAQSNTYHELSTVVTRIGNRSKIIFCGDMRQNDLIKSKNDVSGFQEFQKIARSMREFSEISFTTDDIVRSSLVKNWIIAAESFGH</sequence>
<keyword evidence="2" id="KW-0067">ATP-binding</keyword>
<evidence type="ECO:0000256" key="2">
    <source>
        <dbReference type="ARBA" id="ARBA00022840"/>
    </source>
</evidence>
<evidence type="ECO:0000313" key="4">
    <source>
        <dbReference type="EMBL" id="CAB4130183.1"/>
    </source>
</evidence>
<dbReference type="GO" id="GO:0005524">
    <property type="term" value="F:ATP binding"/>
    <property type="evidence" value="ECO:0007669"/>
    <property type="project" value="UniProtKB-KW"/>
</dbReference>
<accession>A0A6J5LA72</accession>
<evidence type="ECO:0000259" key="3">
    <source>
        <dbReference type="Pfam" id="PF02562"/>
    </source>
</evidence>
<dbReference type="Pfam" id="PF02562">
    <property type="entry name" value="PhoH"/>
    <property type="match status" value="1"/>
</dbReference>
<protein>
    <submittedName>
        <fullName evidence="4">PhoH Phosphate starvation-inducible protein PhoH, predicted ATPase</fullName>
    </submittedName>
</protein>
<proteinExistence type="predicted"/>
<dbReference type="EMBL" id="LR796237">
    <property type="protein sequence ID" value="CAB4130183.1"/>
    <property type="molecule type" value="Genomic_DNA"/>
</dbReference>
<dbReference type="SUPFAM" id="SSF52540">
    <property type="entry name" value="P-loop containing nucleoside triphosphate hydrolases"/>
    <property type="match status" value="1"/>
</dbReference>
<dbReference type="InterPro" id="IPR003714">
    <property type="entry name" value="PhoH"/>
</dbReference>
<dbReference type="InterPro" id="IPR051451">
    <property type="entry name" value="PhoH2-like"/>
</dbReference>
<name>A0A6J5LA72_9CAUD</name>
<dbReference type="PANTHER" id="PTHR30473">
    <property type="entry name" value="PROTEIN PHOH"/>
    <property type="match status" value="1"/>
</dbReference>